<feature type="signal peptide" evidence="1">
    <location>
        <begin position="1"/>
        <end position="23"/>
    </location>
</feature>
<evidence type="ECO:0000256" key="1">
    <source>
        <dbReference type="SAM" id="SignalP"/>
    </source>
</evidence>
<proteinExistence type="predicted"/>
<evidence type="ECO:0000313" key="4">
    <source>
        <dbReference type="Proteomes" id="UP000236751"/>
    </source>
</evidence>
<protein>
    <submittedName>
        <fullName evidence="3">PEP-CTERM protein-sorting domain-containing protein</fullName>
    </submittedName>
</protein>
<dbReference type="NCBIfam" id="TIGR02595">
    <property type="entry name" value="PEP_CTERM"/>
    <property type="match status" value="1"/>
</dbReference>
<evidence type="ECO:0000259" key="2">
    <source>
        <dbReference type="Pfam" id="PF07589"/>
    </source>
</evidence>
<evidence type="ECO:0000313" key="3">
    <source>
        <dbReference type="EMBL" id="SEG12681.1"/>
    </source>
</evidence>
<accession>A0A1H5XLR6</accession>
<dbReference type="Pfam" id="PF07589">
    <property type="entry name" value="PEP-CTERM"/>
    <property type="match status" value="1"/>
</dbReference>
<feature type="chain" id="PRO_5009289589" evidence="1">
    <location>
        <begin position="24"/>
        <end position="235"/>
    </location>
</feature>
<dbReference type="InterPro" id="IPR013424">
    <property type="entry name" value="Ice-binding_C"/>
</dbReference>
<name>A0A1H5XLR6_NITMU</name>
<dbReference type="AlphaFoldDB" id="A0A1H5XLR6"/>
<dbReference type="EMBL" id="FNVK01000033">
    <property type="protein sequence ID" value="SEG12681.1"/>
    <property type="molecule type" value="Genomic_DNA"/>
</dbReference>
<dbReference type="Proteomes" id="UP000236751">
    <property type="component" value="Unassembled WGS sequence"/>
</dbReference>
<dbReference type="RefSeq" id="WP_104009778.1">
    <property type="nucleotide sequence ID" value="NC_007614.1"/>
</dbReference>
<gene>
    <name evidence="3" type="ORF">SAMN05216403_13313</name>
</gene>
<organism evidence="3 4">
    <name type="scientific">Nitrosospira multiformis (strain ATCC 25196 / NCIMB 11849 / C 71)</name>
    <dbReference type="NCBI Taxonomy" id="323848"/>
    <lineage>
        <taxon>Bacteria</taxon>
        <taxon>Pseudomonadati</taxon>
        <taxon>Pseudomonadota</taxon>
        <taxon>Betaproteobacteria</taxon>
        <taxon>Nitrosomonadales</taxon>
        <taxon>Nitrosomonadaceae</taxon>
        <taxon>Nitrosospira</taxon>
    </lineage>
</organism>
<keyword evidence="1" id="KW-0732">Signal</keyword>
<feature type="domain" description="Ice-binding protein C-terminal" evidence="2">
    <location>
        <begin position="211"/>
        <end position="232"/>
    </location>
</feature>
<sequence length="235" mass="24199">MNKLIAGALTGTLLVTAPLSASALIIDISTHLTGNPIGSSVTVATLTLTQNGNSVDFNFQNSVGDLGAIGDEAFISKLLFSYDGVPLLNSSSFGNFGGTQLVSSADFGINPPGKDAGYDFYFELKYPTSNRNPSLRFVDGEYSTWTVSAADGVSVVRVSDFAVLVNANGGGDKPASLAMVHIQGSGGGALKYIGGEGSTPPQEDPNQVANVPEPATLALLGLGLTGIGLTRRRKE</sequence>
<dbReference type="OrthoDB" id="8560977at2"/>
<reference evidence="3 4" key="1">
    <citation type="submission" date="2016-10" db="EMBL/GenBank/DDBJ databases">
        <authorList>
            <person name="de Groot N.N."/>
        </authorList>
    </citation>
    <scope>NUCLEOTIDE SEQUENCE [LARGE SCALE GENOMIC DNA]</scope>
    <source>
        <strain evidence="3 4">Nl13</strain>
    </source>
</reference>